<dbReference type="PRINTS" id="PR00453">
    <property type="entry name" value="VWFADOMAIN"/>
</dbReference>
<gene>
    <name evidence="5" type="primary">LOC111105495</name>
</gene>
<dbReference type="SUPFAM" id="SSF53300">
    <property type="entry name" value="vWA-like"/>
    <property type="match status" value="1"/>
</dbReference>
<dbReference type="InterPro" id="IPR003582">
    <property type="entry name" value="ShKT_dom"/>
</dbReference>
<dbReference type="PROSITE" id="PS51670">
    <property type="entry name" value="SHKT"/>
    <property type="match status" value="1"/>
</dbReference>
<reference evidence="4" key="1">
    <citation type="submission" date="2024-06" db="UniProtKB">
        <authorList>
            <consortium name="RefSeq"/>
        </authorList>
    </citation>
    <scope>NUCLEOTIDE SEQUENCE [LARGE SCALE GENOMIC DNA]</scope>
</reference>
<dbReference type="SMART" id="SM00327">
    <property type="entry name" value="VWA"/>
    <property type="match status" value="1"/>
</dbReference>
<feature type="domain" description="ShKT" evidence="3">
    <location>
        <begin position="259"/>
        <end position="292"/>
    </location>
</feature>
<organism evidence="4 5">
    <name type="scientific">Crassostrea virginica</name>
    <name type="common">Eastern oyster</name>
    <dbReference type="NCBI Taxonomy" id="6565"/>
    <lineage>
        <taxon>Eukaryota</taxon>
        <taxon>Metazoa</taxon>
        <taxon>Spiralia</taxon>
        <taxon>Lophotrochozoa</taxon>
        <taxon>Mollusca</taxon>
        <taxon>Bivalvia</taxon>
        <taxon>Autobranchia</taxon>
        <taxon>Pteriomorphia</taxon>
        <taxon>Ostreida</taxon>
        <taxon>Ostreoidea</taxon>
        <taxon>Ostreidae</taxon>
        <taxon>Crassostrea</taxon>
    </lineage>
</organism>
<dbReference type="SMART" id="SM00254">
    <property type="entry name" value="ShKT"/>
    <property type="match status" value="1"/>
</dbReference>
<comment type="caution">
    <text evidence="1">Lacks conserved residue(s) required for the propagation of feature annotation.</text>
</comment>
<proteinExistence type="predicted"/>
<dbReference type="PANTHER" id="PTHR24020">
    <property type="entry name" value="COLLAGEN ALPHA"/>
    <property type="match status" value="1"/>
</dbReference>
<feature type="domain" description="VWFA" evidence="2">
    <location>
        <begin position="42"/>
        <end position="221"/>
    </location>
</feature>
<dbReference type="RefSeq" id="XP_022295567.1">
    <property type="nucleotide sequence ID" value="XM_022439859.1"/>
</dbReference>
<dbReference type="Gene3D" id="3.40.50.410">
    <property type="entry name" value="von Willebrand factor, type A domain"/>
    <property type="match status" value="1"/>
</dbReference>
<dbReference type="KEGG" id="cvn:111105495"/>
<dbReference type="InterPro" id="IPR050525">
    <property type="entry name" value="ECM_Assembly_Org"/>
</dbReference>
<reference evidence="5" key="2">
    <citation type="submission" date="2025-08" db="UniProtKB">
        <authorList>
            <consortium name="RefSeq"/>
        </authorList>
    </citation>
    <scope>IDENTIFICATION</scope>
    <source>
        <tissue evidence="5">Whole sample</tissue>
    </source>
</reference>
<dbReference type="CDD" id="cd01472">
    <property type="entry name" value="vWA_collagen"/>
    <property type="match status" value="1"/>
</dbReference>
<dbReference type="AlphaFoldDB" id="A0A8B8AWD9"/>
<keyword evidence="4" id="KW-1185">Reference proteome</keyword>
<dbReference type="OrthoDB" id="6132182at2759"/>
<evidence type="ECO:0000256" key="1">
    <source>
        <dbReference type="PROSITE-ProRule" id="PRU01005"/>
    </source>
</evidence>
<name>A0A8B8AWD9_CRAVI</name>
<dbReference type="InterPro" id="IPR002035">
    <property type="entry name" value="VWF_A"/>
</dbReference>
<dbReference type="Pfam" id="PF01549">
    <property type="entry name" value="ShK"/>
    <property type="match status" value="1"/>
</dbReference>
<dbReference type="Pfam" id="PF00092">
    <property type="entry name" value="VWA"/>
    <property type="match status" value="1"/>
</dbReference>
<protein>
    <submittedName>
        <fullName evidence="5">Collagen alpha-1(XII) chain-like</fullName>
    </submittedName>
</protein>
<dbReference type="PROSITE" id="PS50234">
    <property type="entry name" value="VWFA"/>
    <property type="match status" value="1"/>
</dbReference>
<evidence type="ECO:0000313" key="5">
    <source>
        <dbReference type="RefSeq" id="XP_022295567.1"/>
    </source>
</evidence>
<evidence type="ECO:0000259" key="3">
    <source>
        <dbReference type="PROSITE" id="PS51670"/>
    </source>
</evidence>
<dbReference type="GeneID" id="111105495"/>
<evidence type="ECO:0000259" key="2">
    <source>
        <dbReference type="PROSITE" id="PS50234"/>
    </source>
</evidence>
<dbReference type="Proteomes" id="UP000694844">
    <property type="component" value="Chromosome 1"/>
</dbReference>
<sequence>MDMFYFFILGVASSYVNTFLIDELQRPLSSQYSSNCSMPAVDVVFLLDSSASEGLNNFRIQLNFVKSFVELFDIGSSSSDMQVSVVTFSSKVEEQFNLKRYHSKDELLRAISRIPYTAGTTQTDKAISFAVHHSFTPEAGDRTQVPNVMIVMTDGQSVSPSQTKSAADLAHRAGIKCIAIGIGSGVALSEIQGIASDPEQVFRVSVFDVLFWIKNDLATKTCEAVSTTTSEVSAAGTQTVVPIQSMTTTHKILITIQDCVDIIPNCGDYALDICTKYRPWAEKNCPRSCSFCTDIRTTTSRPPPVTGLVCPDCDKNLHCDWNQVCHVGEVCMIRHVQNTELAIHCSKKPDCLFMKTILNTTEIVCCEDAQCLNVHLGIQPYERF</sequence>
<dbReference type="InterPro" id="IPR036465">
    <property type="entry name" value="vWFA_dom_sf"/>
</dbReference>
<dbReference type="PANTHER" id="PTHR24020:SF20">
    <property type="entry name" value="PH DOMAIN-CONTAINING PROTEIN"/>
    <property type="match status" value="1"/>
</dbReference>
<accession>A0A8B8AWD9</accession>
<evidence type="ECO:0000313" key="4">
    <source>
        <dbReference type="Proteomes" id="UP000694844"/>
    </source>
</evidence>